<organism evidence="1 2">
    <name type="scientific">Agrobacterium tumefaciens</name>
    <dbReference type="NCBI Taxonomy" id="358"/>
    <lineage>
        <taxon>Bacteria</taxon>
        <taxon>Pseudomonadati</taxon>
        <taxon>Pseudomonadota</taxon>
        <taxon>Alphaproteobacteria</taxon>
        <taxon>Hyphomicrobiales</taxon>
        <taxon>Rhizobiaceae</taxon>
        <taxon>Rhizobium/Agrobacterium group</taxon>
        <taxon>Agrobacterium</taxon>
        <taxon>Agrobacterium tumefaciens complex</taxon>
    </lineage>
</organism>
<proteinExistence type="predicted"/>
<dbReference type="AlphaFoldDB" id="A0AAW8M249"/>
<protein>
    <submittedName>
        <fullName evidence="1">Uncharacterized protein</fullName>
    </submittedName>
</protein>
<dbReference type="GeneID" id="61458352"/>
<evidence type="ECO:0000313" key="2">
    <source>
        <dbReference type="Proteomes" id="UP001265315"/>
    </source>
</evidence>
<comment type="caution">
    <text evidence="1">The sequence shown here is derived from an EMBL/GenBank/DDBJ whole genome shotgun (WGS) entry which is preliminary data.</text>
</comment>
<sequence>MNMKFEISEEPVRDGIETLPELSDITLVVGHAPASPADVLLDEALQESFPASDPPASGKME</sequence>
<reference evidence="1" key="1">
    <citation type="submission" date="2023-07" db="EMBL/GenBank/DDBJ databases">
        <title>Sorghum-associated microbial communities from plants grown in Nebraska, USA.</title>
        <authorList>
            <person name="Schachtman D."/>
        </authorList>
    </citation>
    <scope>NUCLEOTIDE SEQUENCE</scope>
    <source>
        <strain evidence="1">1457</strain>
    </source>
</reference>
<gene>
    <name evidence="1" type="ORF">J2W61_005108</name>
</gene>
<dbReference type="EMBL" id="JAVDSW010000008">
    <property type="protein sequence ID" value="MDR6705233.1"/>
    <property type="molecule type" value="Genomic_DNA"/>
</dbReference>
<evidence type="ECO:0000313" key="1">
    <source>
        <dbReference type="EMBL" id="MDR6705233.1"/>
    </source>
</evidence>
<name>A0AAW8M249_AGRTU</name>
<accession>A0AAW8M249</accession>
<dbReference type="Proteomes" id="UP001265315">
    <property type="component" value="Unassembled WGS sequence"/>
</dbReference>
<dbReference type="RefSeq" id="WP_111791589.1">
    <property type="nucleotide sequence ID" value="NZ_JAGIPD010000006.1"/>
</dbReference>